<evidence type="ECO:0000313" key="2">
    <source>
        <dbReference type="Proteomes" id="UP000027821"/>
    </source>
</evidence>
<dbReference type="STRING" id="1048983.EL17_18550"/>
<protein>
    <submittedName>
        <fullName evidence="1">Uncharacterized protein</fullName>
    </submittedName>
</protein>
<sequence length="79" mass="9082">MSKFTESKLEQAFIELLGNEGYPHIVGGSIVRSADEVLIEEDLKNFLLHRYQYANLTETEVQIIILQLKSLPTSDFIRK</sequence>
<gene>
    <name evidence="1" type="ORF">EL17_18550</name>
</gene>
<reference evidence="1 2" key="1">
    <citation type="submission" date="2014-04" db="EMBL/GenBank/DDBJ databases">
        <title>Characterization and application of a salt tolerant electro-active bacterium.</title>
        <authorList>
            <person name="Yang L."/>
            <person name="Wei S."/>
            <person name="Tay Q.X.M."/>
        </authorList>
    </citation>
    <scope>NUCLEOTIDE SEQUENCE [LARGE SCALE GENOMIC DNA]</scope>
    <source>
        <strain evidence="1 2">LY1</strain>
    </source>
</reference>
<accession>A0A074KRZ9</accession>
<evidence type="ECO:0000313" key="1">
    <source>
        <dbReference type="EMBL" id="KEO72731.1"/>
    </source>
</evidence>
<dbReference type="RefSeq" id="WP_035077491.1">
    <property type="nucleotide sequence ID" value="NZ_JMIH01000024.1"/>
</dbReference>
<keyword evidence="2" id="KW-1185">Reference proteome</keyword>
<dbReference type="EMBL" id="JMIH01000024">
    <property type="protein sequence ID" value="KEO72731.1"/>
    <property type="molecule type" value="Genomic_DNA"/>
</dbReference>
<dbReference type="eggNOG" id="COG0610">
    <property type="taxonomic scope" value="Bacteria"/>
</dbReference>
<dbReference type="Proteomes" id="UP000027821">
    <property type="component" value="Unassembled WGS sequence"/>
</dbReference>
<name>A0A074KRZ9_9BACT</name>
<dbReference type="AlphaFoldDB" id="A0A074KRZ9"/>
<comment type="caution">
    <text evidence="1">The sequence shown here is derived from an EMBL/GenBank/DDBJ whole genome shotgun (WGS) entry which is preliminary data.</text>
</comment>
<organism evidence="1 2">
    <name type="scientific">Anditalea andensis</name>
    <dbReference type="NCBI Taxonomy" id="1048983"/>
    <lineage>
        <taxon>Bacteria</taxon>
        <taxon>Pseudomonadati</taxon>
        <taxon>Bacteroidota</taxon>
        <taxon>Cytophagia</taxon>
        <taxon>Cytophagales</taxon>
        <taxon>Cytophagaceae</taxon>
        <taxon>Anditalea</taxon>
    </lineage>
</organism>
<proteinExistence type="predicted"/>